<accession>A0AA35S1A0</accession>
<dbReference type="FunFam" id="1.10.3520.10:FF:000001">
    <property type="entry name" value="Pleckstrin domain-containing family A member 8"/>
    <property type="match status" value="1"/>
</dbReference>
<dbReference type="PANTHER" id="PTHR10219:SF25">
    <property type="entry name" value="PLECKSTRIN HOMOLOGY DOMAIN-CONTAINING FAMILY A MEMBER 8"/>
    <property type="match status" value="1"/>
</dbReference>
<dbReference type="GO" id="GO:1902388">
    <property type="term" value="F:ceramide 1-phosphate transfer activity"/>
    <property type="evidence" value="ECO:0007669"/>
    <property type="project" value="TreeGrafter"/>
</dbReference>
<evidence type="ECO:0000256" key="2">
    <source>
        <dbReference type="SAM" id="MobiDB-lite"/>
    </source>
</evidence>
<evidence type="ECO:0000259" key="3">
    <source>
        <dbReference type="Pfam" id="PF08718"/>
    </source>
</evidence>
<reference evidence="4" key="1">
    <citation type="submission" date="2023-03" db="EMBL/GenBank/DDBJ databases">
        <authorList>
            <person name="Steffen K."/>
            <person name="Cardenas P."/>
        </authorList>
    </citation>
    <scope>NUCLEOTIDE SEQUENCE</scope>
</reference>
<keyword evidence="1" id="KW-0813">Transport</keyword>
<dbReference type="Gene3D" id="1.10.3520.10">
    <property type="entry name" value="Glycolipid transfer protein"/>
    <property type="match status" value="1"/>
</dbReference>
<dbReference type="PANTHER" id="PTHR10219">
    <property type="entry name" value="GLYCOLIPID TRANSFER PROTEIN-RELATED"/>
    <property type="match status" value="1"/>
</dbReference>
<evidence type="ECO:0000256" key="1">
    <source>
        <dbReference type="ARBA" id="ARBA00022448"/>
    </source>
</evidence>
<dbReference type="GO" id="GO:1902387">
    <property type="term" value="F:ceramide 1-phosphate binding"/>
    <property type="evidence" value="ECO:0007669"/>
    <property type="project" value="TreeGrafter"/>
</dbReference>
<name>A0AA35S1A0_GEOBA</name>
<evidence type="ECO:0000313" key="5">
    <source>
        <dbReference type="Proteomes" id="UP001174909"/>
    </source>
</evidence>
<dbReference type="GO" id="GO:0005829">
    <property type="term" value="C:cytosol"/>
    <property type="evidence" value="ECO:0007669"/>
    <property type="project" value="TreeGrafter"/>
</dbReference>
<dbReference type="EMBL" id="CASHTH010001864">
    <property type="protein sequence ID" value="CAI8021094.1"/>
    <property type="molecule type" value="Genomic_DNA"/>
</dbReference>
<dbReference type="GO" id="GO:0016020">
    <property type="term" value="C:membrane"/>
    <property type="evidence" value="ECO:0007669"/>
    <property type="project" value="TreeGrafter"/>
</dbReference>
<dbReference type="InterPro" id="IPR036497">
    <property type="entry name" value="GLTP_sf"/>
</dbReference>
<organism evidence="4 5">
    <name type="scientific">Geodia barretti</name>
    <name type="common">Barrett's horny sponge</name>
    <dbReference type="NCBI Taxonomy" id="519541"/>
    <lineage>
        <taxon>Eukaryota</taxon>
        <taxon>Metazoa</taxon>
        <taxon>Porifera</taxon>
        <taxon>Demospongiae</taxon>
        <taxon>Heteroscleromorpha</taxon>
        <taxon>Tetractinellida</taxon>
        <taxon>Astrophorina</taxon>
        <taxon>Geodiidae</taxon>
        <taxon>Geodia</taxon>
    </lineage>
</organism>
<dbReference type="Pfam" id="PF08718">
    <property type="entry name" value="GLTP"/>
    <property type="match status" value="1"/>
</dbReference>
<evidence type="ECO:0000313" key="4">
    <source>
        <dbReference type="EMBL" id="CAI8021094.1"/>
    </source>
</evidence>
<keyword evidence="5" id="KW-1185">Reference proteome</keyword>
<proteinExistence type="predicted"/>
<feature type="compositionally biased region" description="Basic and acidic residues" evidence="2">
    <location>
        <begin position="1"/>
        <end position="16"/>
    </location>
</feature>
<feature type="compositionally biased region" description="Polar residues" evidence="2">
    <location>
        <begin position="19"/>
        <end position="29"/>
    </location>
</feature>
<dbReference type="Proteomes" id="UP001174909">
    <property type="component" value="Unassembled WGS sequence"/>
</dbReference>
<dbReference type="AlphaFoldDB" id="A0AA35S1A0"/>
<feature type="compositionally biased region" description="Pro residues" evidence="2">
    <location>
        <begin position="42"/>
        <end position="52"/>
    </location>
</feature>
<comment type="caution">
    <text evidence="4">The sequence shown here is derived from an EMBL/GenBank/DDBJ whole genome shotgun (WGS) entry which is preliminary data.</text>
</comment>
<dbReference type="SUPFAM" id="SSF110004">
    <property type="entry name" value="Glycolipid transfer protein, GLTP"/>
    <property type="match status" value="1"/>
</dbReference>
<feature type="region of interest" description="Disordered" evidence="2">
    <location>
        <begin position="1"/>
        <end position="107"/>
    </location>
</feature>
<feature type="domain" description="Glycolipid transfer protein" evidence="3">
    <location>
        <begin position="128"/>
        <end position="269"/>
    </location>
</feature>
<dbReference type="InterPro" id="IPR014830">
    <property type="entry name" value="Glycolipid_transfer_prot_dom"/>
</dbReference>
<sequence length="313" mass="34132">MDGGERLQESPRKDAKSPVPSSRSHSRANSEAFATPASTPTDSPPPSPPPHTPHSHTPQSSQGSHLLPSSPLTPVELTPTRSTVTVPPNSPRIGDRFPRSTVPSGHESFFSRAPHKFEDLVLSDGEGIPTPDFLSACRAVVPFFDALSSTAFAPVKADINGNIEKLSKRYQSNPEKFSTLQSMIVHELETNTHEARNSATDALLWLKRAMEFVQDFMAEVAGGEHSLDIAAGKAYTQCLRRYHNWIVRGMFSMAVRAVPYHKDFLVLLGSDGTADGNAAVTVHMADFARSLGEINSIINLFYQSHELDIPPVI</sequence>
<protein>
    <submittedName>
        <fullName evidence="4">Pleckstrin homology domain-containing family A member 8</fullName>
    </submittedName>
</protein>
<gene>
    <name evidence="4" type="ORF">GBAR_LOCUS12550</name>
</gene>